<evidence type="ECO:0000313" key="4">
    <source>
        <dbReference type="Proteomes" id="UP000224634"/>
    </source>
</evidence>
<accession>A0A2B7Z4G3</accession>
<dbReference type="AlphaFoldDB" id="A0A2B7Z4G3"/>
<dbReference type="Pfam" id="PF00756">
    <property type="entry name" value="Esterase"/>
    <property type="match status" value="1"/>
</dbReference>
<name>A0A2B7Z4G3_POLH7</name>
<dbReference type="OrthoDB" id="446683at2759"/>
<evidence type="ECO:0000256" key="2">
    <source>
        <dbReference type="ARBA" id="ARBA00022801"/>
    </source>
</evidence>
<protein>
    <recommendedName>
        <fullName evidence="5">Esterase</fullName>
    </recommendedName>
</protein>
<keyword evidence="2" id="KW-0378">Hydrolase</keyword>
<dbReference type="InterPro" id="IPR029058">
    <property type="entry name" value="AB_hydrolase_fold"/>
</dbReference>
<evidence type="ECO:0000313" key="3">
    <source>
        <dbReference type="EMBL" id="PGH28139.1"/>
    </source>
</evidence>
<dbReference type="Proteomes" id="UP000224634">
    <property type="component" value="Unassembled WGS sequence"/>
</dbReference>
<dbReference type="Gene3D" id="3.40.50.1820">
    <property type="entry name" value="alpha/beta hydrolase"/>
    <property type="match status" value="1"/>
</dbReference>
<sequence length="291" mass="33143">MRMDLRFVSVESPMLNAAVWKVCSSTGLEYQIQVSWPLKWNGREDAAGKNIFAIYLVDGNSLFLSASEIVRRPRPRYEHRPEAIIVAIGYPLTDSVFSPRRQFDFTPPSLHSCSSTGESQPHGGAEQFLDFIEHVVRPFISSLVFPIAKLERSALFGHSLGGLLTLHALFTRPKLFNTFLAASPSIWWNERFILHEEARFIDPDRTIDGGGESSLPALRLSYGSLEQFPRRHRNLSAEEYENVVRHAAERRMTDNCKEMYKQLRQSDKLRDLEIREYADEDHGSVTSAALS</sequence>
<dbReference type="EMBL" id="PDNA01000001">
    <property type="protein sequence ID" value="PGH28139.1"/>
    <property type="molecule type" value="Genomic_DNA"/>
</dbReference>
<keyword evidence="4" id="KW-1185">Reference proteome</keyword>
<gene>
    <name evidence="3" type="ORF">AJ80_00029</name>
</gene>
<dbReference type="InterPro" id="IPR052558">
    <property type="entry name" value="Siderophore_Hydrolase_D"/>
</dbReference>
<evidence type="ECO:0000256" key="1">
    <source>
        <dbReference type="ARBA" id="ARBA00005622"/>
    </source>
</evidence>
<dbReference type="SUPFAM" id="SSF53474">
    <property type="entry name" value="alpha/beta-Hydrolases"/>
    <property type="match status" value="1"/>
</dbReference>
<dbReference type="GO" id="GO:0016788">
    <property type="term" value="F:hydrolase activity, acting on ester bonds"/>
    <property type="evidence" value="ECO:0007669"/>
    <property type="project" value="TreeGrafter"/>
</dbReference>
<dbReference type="PANTHER" id="PTHR40841">
    <property type="entry name" value="SIDEROPHORE TRIACETYLFUSARININE C ESTERASE"/>
    <property type="match status" value="1"/>
</dbReference>
<comment type="caution">
    <text evidence="3">The sequence shown here is derived from an EMBL/GenBank/DDBJ whole genome shotgun (WGS) entry which is preliminary data.</text>
</comment>
<dbReference type="PANTHER" id="PTHR40841:SF2">
    <property type="entry name" value="SIDEROPHORE-DEGRADING ESTERASE (EUROFUNG)"/>
    <property type="match status" value="1"/>
</dbReference>
<evidence type="ECO:0008006" key="5">
    <source>
        <dbReference type="Google" id="ProtNLM"/>
    </source>
</evidence>
<proteinExistence type="inferred from homology"/>
<reference evidence="3 4" key="1">
    <citation type="submission" date="2017-10" db="EMBL/GenBank/DDBJ databases">
        <title>Comparative genomics in systemic dimorphic fungi from Ajellomycetaceae.</title>
        <authorList>
            <person name="Munoz J.F."/>
            <person name="Mcewen J.G."/>
            <person name="Clay O.K."/>
            <person name="Cuomo C.A."/>
        </authorList>
    </citation>
    <scope>NUCLEOTIDE SEQUENCE [LARGE SCALE GENOMIC DNA]</scope>
    <source>
        <strain evidence="3 4">UAMH7299</strain>
    </source>
</reference>
<organism evidence="3 4">
    <name type="scientific">Polytolypa hystricis (strain UAMH7299)</name>
    <dbReference type="NCBI Taxonomy" id="1447883"/>
    <lineage>
        <taxon>Eukaryota</taxon>
        <taxon>Fungi</taxon>
        <taxon>Dikarya</taxon>
        <taxon>Ascomycota</taxon>
        <taxon>Pezizomycotina</taxon>
        <taxon>Eurotiomycetes</taxon>
        <taxon>Eurotiomycetidae</taxon>
        <taxon>Onygenales</taxon>
        <taxon>Onygenales incertae sedis</taxon>
        <taxon>Polytolypa</taxon>
    </lineage>
</organism>
<dbReference type="InterPro" id="IPR000801">
    <property type="entry name" value="Esterase-like"/>
</dbReference>
<comment type="similarity">
    <text evidence="1">Belongs to the esterase D family.</text>
</comment>